<dbReference type="InterPro" id="IPR026466">
    <property type="entry name" value="Fim_isopep_form_D2_dom"/>
</dbReference>
<feature type="domain" description="Adhesin isopeptide-forming adherence" evidence="2">
    <location>
        <begin position="462"/>
        <end position="589"/>
    </location>
</feature>
<dbReference type="RefSeq" id="WP_161868632.1">
    <property type="nucleotide sequence ID" value="NZ_MAEI02000001.1"/>
</dbReference>
<name>A0ABV0F5X5_9ENTE</name>
<protein>
    <recommendedName>
        <fullName evidence="2">Adhesin isopeptide-forming adherence domain-containing protein</fullName>
    </recommendedName>
</protein>
<proteinExistence type="predicted"/>
<feature type="transmembrane region" description="Helical" evidence="1">
    <location>
        <begin position="608"/>
        <end position="628"/>
    </location>
</feature>
<reference evidence="4" key="1">
    <citation type="submission" date="2016-06" db="EMBL/GenBank/DDBJ databases">
        <title>Four novel species of enterococci isolated from chicken manure.</title>
        <authorList>
            <person name="Van Tyne D."/>
        </authorList>
    </citation>
    <scope>NUCLEOTIDE SEQUENCE [LARGE SCALE GENOMIC DNA]</scope>
    <source>
        <strain evidence="4">JM9A</strain>
    </source>
</reference>
<keyword evidence="1" id="KW-1133">Transmembrane helix</keyword>
<dbReference type="Pfam" id="PF17998">
    <property type="entry name" value="AgI_II_C2"/>
    <property type="match status" value="2"/>
</dbReference>
<comment type="caution">
    <text evidence="3">The sequence shown here is derived from an EMBL/GenBank/DDBJ whole genome shotgun (WGS) entry which is preliminary data.</text>
</comment>
<sequence>MKKEKKFIILMVLLLSYMVGFSIPMKTEAASAKTYPKAEIASSSVVMPNKYSTIGRFISGKTTFVPFGTSISTSPTNSKWYKTVPTATSGYNAYTILHPSDSLKGKIGGYFEHVGEYQGREISIKVTINDWSRYNTVGEERISYGLNNISHGQTGFNWIDQTWQYVWTDNHQNATTIPGINMTFIDLDAHQAVFFSDSFSAKIAKMYITSDTRVGYTHTGGYHRFGDEAGITSSNTDQTAQMTLGIDGNNIRFRWGMVKQSHASTSTQDHINSGGEYMAYTGAKLVRSETVVPTKTVTDSDEEEVVSNTLLDKYEHQSYTLTHFVPQETSNFYAKTYQLKDTLPSQIEALNVSKIKVIDETGTNRSGWFTNGSSSSVISFSATANALKSASFYGHYYRIEVEVKIKEGVKAPISCKNIVSVIKDGETKNSPPVNTTVKEPTPLVPRKEILNDGVFPEAAVPSINGEAIDYNETFDYIVSQSVHTKGKDINSPYQSFQILDTLDTRLDFVAAEIYRDQTKLNETVNFDETTRVVSFTGDSSFLQNMPMNGETYTLLIRVKINEQAAVWKDIPNTGHTNIGENSNDTNQVIIQPKTMVNVGIVNTGSNKVLFSLVIGGFIVLLGSAYLIYGKKVKSK</sequence>
<dbReference type="NCBIfam" id="TIGR04226">
    <property type="entry name" value="RrgB_K2N_iso_D2"/>
    <property type="match status" value="2"/>
</dbReference>
<evidence type="ECO:0000256" key="1">
    <source>
        <dbReference type="SAM" id="Phobius"/>
    </source>
</evidence>
<keyword evidence="1" id="KW-0812">Transmembrane</keyword>
<keyword evidence="1" id="KW-0472">Membrane</keyword>
<evidence type="ECO:0000259" key="2">
    <source>
        <dbReference type="Pfam" id="PF17998"/>
    </source>
</evidence>
<dbReference type="InterPro" id="IPR026345">
    <property type="entry name" value="Adh_isopep-form_adh_dom"/>
</dbReference>
<dbReference type="Proteomes" id="UP001429357">
    <property type="component" value="Unassembled WGS sequence"/>
</dbReference>
<evidence type="ECO:0000313" key="3">
    <source>
        <dbReference type="EMBL" id="MEO1782031.1"/>
    </source>
</evidence>
<keyword evidence="4" id="KW-1185">Reference proteome</keyword>
<evidence type="ECO:0000313" key="4">
    <source>
        <dbReference type="Proteomes" id="UP001429357"/>
    </source>
</evidence>
<gene>
    <name evidence="3" type="ORF">BAU18_001624</name>
</gene>
<reference evidence="3 4" key="2">
    <citation type="submission" date="2024-02" db="EMBL/GenBank/DDBJ databases">
        <title>The Genome Sequence of Enterococcus diestrammenae JM9A.</title>
        <authorList>
            <person name="Earl A."/>
            <person name="Manson A."/>
            <person name="Gilmore M."/>
            <person name="Sanders J."/>
            <person name="Shea T."/>
            <person name="Howe W."/>
            <person name="Livny J."/>
            <person name="Cuomo C."/>
            <person name="Neafsey D."/>
            <person name="Birren B."/>
        </authorList>
    </citation>
    <scope>NUCLEOTIDE SEQUENCE [LARGE SCALE GENOMIC DNA]</scope>
    <source>
        <strain evidence="3 4">JM9A</strain>
    </source>
</reference>
<dbReference type="EMBL" id="MAEI02000001">
    <property type="protein sequence ID" value="MEO1782031.1"/>
    <property type="molecule type" value="Genomic_DNA"/>
</dbReference>
<accession>A0ABV0F5X5</accession>
<organism evidence="3 4">
    <name type="scientific">Enterococcus diestrammenae</name>
    <dbReference type="NCBI Taxonomy" id="1155073"/>
    <lineage>
        <taxon>Bacteria</taxon>
        <taxon>Bacillati</taxon>
        <taxon>Bacillota</taxon>
        <taxon>Bacilli</taxon>
        <taxon>Lactobacillales</taxon>
        <taxon>Enterococcaceae</taxon>
        <taxon>Enterococcus</taxon>
    </lineage>
</organism>
<dbReference type="Gene3D" id="2.60.40.740">
    <property type="match status" value="2"/>
</dbReference>
<feature type="domain" description="Adhesin isopeptide-forming adherence" evidence="2">
    <location>
        <begin position="293"/>
        <end position="436"/>
    </location>
</feature>